<proteinExistence type="predicted"/>
<reference evidence="1" key="1">
    <citation type="journal article" date="2014" name="Front. Microbiol.">
        <title>High frequency of phylogenetically diverse reductive dehalogenase-homologous genes in deep subseafloor sedimentary metagenomes.</title>
        <authorList>
            <person name="Kawai M."/>
            <person name="Futagami T."/>
            <person name="Toyoda A."/>
            <person name="Takaki Y."/>
            <person name="Nishi S."/>
            <person name="Hori S."/>
            <person name="Arai W."/>
            <person name="Tsubouchi T."/>
            <person name="Morono Y."/>
            <person name="Uchiyama I."/>
            <person name="Ito T."/>
            <person name="Fujiyama A."/>
            <person name="Inagaki F."/>
            <person name="Takami H."/>
        </authorList>
    </citation>
    <scope>NUCLEOTIDE SEQUENCE</scope>
    <source>
        <strain evidence="1">Expedition CK06-06</strain>
    </source>
</reference>
<gene>
    <name evidence="1" type="ORF">S12H4_21820</name>
</gene>
<organism evidence="1">
    <name type="scientific">marine sediment metagenome</name>
    <dbReference type="NCBI Taxonomy" id="412755"/>
    <lineage>
        <taxon>unclassified sequences</taxon>
        <taxon>metagenomes</taxon>
        <taxon>ecological metagenomes</taxon>
    </lineage>
</organism>
<comment type="caution">
    <text evidence="1">The sequence shown here is derived from an EMBL/GenBank/DDBJ whole genome shotgun (WGS) entry which is preliminary data.</text>
</comment>
<protein>
    <submittedName>
        <fullName evidence="1">Uncharacterized protein</fullName>
    </submittedName>
</protein>
<name>X1T2X6_9ZZZZ</name>
<accession>X1T2X6</accession>
<dbReference type="EMBL" id="BARW01011281">
    <property type="protein sequence ID" value="GAI85756.1"/>
    <property type="molecule type" value="Genomic_DNA"/>
</dbReference>
<sequence>MEGKVKVTILSELGHEPMEVTPEEAERLITMNRGTPHVLTSATHSYQS</sequence>
<dbReference type="AlphaFoldDB" id="X1T2X6"/>
<evidence type="ECO:0000313" key="1">
    <source>
        <dbReference type="EMBL" id="GAI85756.1"/>
    </source>
</evidence>